<evidence type="ECO:0000313" key="8">
    <source>
        <dbReference type="EMBL" id="KAK9724039.1"/>
    </source>
</evidence>
<reference evidence="8" key="1">
    <citation type="submission" date="2024-03" db="EMBL/GenBank/DDBJ databases">
        <title>WGS assembly of Saponaria officinalis var. Norfolk2.</title>
        <authorList>
            <person name="Jenkins J."/>
            <person name="Shu S."/>
            <person name="Grimwood J."/>
            <person name="Barry K."/>
            <person name="Goodstein D."/>
            <person name="Schmutz J."/>
            <person name="Leebens-Mack J."/>
            <person name="Osbourn A."/>
        </authorList>
    </citation>
    <scope>NUCLEOTIDE SEQUENCE [LARGE SCALE GENOMIC DNA]</scope>
    <source>
        <strain evidence="8">JIC</strain>
    </source>
</reference>
<dbReference type="CDD" id="cd14798">
    <property type="entry name" value="RX-CC_like"/>
    <property type="match status" value="1"/>
</dbReference>
<dbReference type="Gene3D" id="1.20.5.4130">
    <property type="match status" value="1"/>
</dbReference>
<keyword evidence="9" id="KW-1185">Reference proteome</keyword>
<feature type="domain" description="Disease resistance R13L4/SHOC-2-like LRR" evidence="7">
    <location>
        <begin position="559"/>
        <end position="797"/>
    </location>
</feature>
<dbReference type="Gene3D" id="3.80.10.10">
    <property type="entry name" value="Ribonuclease Inhibitor"/>
    <property type="match status" value="1"/>
</dbReference>
<dbReference type="Gene3D" id="3.40.50.300">
    <property type="entry name" value="P-loop containing nucleotide triphosphate hydrolases"/>
    <property type="match status" value="1"/>
</dbReference>
<evidence type="ECO:0000256" key="1">
    <source>
        <dbReference type="ARBA" id="ARBA00022737"/>
    </source>
</evidence>
<proteinExistence type="predicted"/>
<accession>A0AAW1KXG5</accession>
<dbReference type="Pfam" id="PF23559">
    <property type="entry name" value="WHD_DRP"/>
    <property type="match status" value="1"/>
</dbReference>
<evidence type="ECO:0000256" key="3">
    <source>
        <dbReference type="ARBA" id="ARBA00022821"/>
    </source>
</evidence>
<dbReference type="Gene3D" id="1.10.10.10">
    <property type="entry name" value="Winged helix-like DNA-binding domain superfamily/Winged helix DNA-binding domain"/>
    <property type="match status" value="1"/>
</dbReference>
<dbReference type="PANTHER" id="PTHR23155:SF1205">
    <property type="entry name" value="DISEASE RESISTANCE PROTEIN RPM1"/>
    <property type="match status" value="1"/>
</dbReference>
<evidence type="ECO:0000259" key="6">
    <source>
        <dbReference type="Pfam" id="PF23559"/>
    </source>
</evidence>
<sequence length="902" mass="103239">MSDIYGPIQIVLQLLVPLVQSKVSLFSNLKDDVNAIKIELQNISGYLINAEVRAEGDDAAKDWLNQVREFAFDIEDAIERYQLLLNERKISKFKHYISGNIKNMASTIKSLRGNTSVIAGAGDRFIFIADNGTQHGPINNQGILRPTLNNCTMTSGYEVVVGETAKEEIVNLLVFQNDTRTPSTVAVVGMRGLGKTTVVESVYYDKKIRSQFPLRAWIPMSEYRQQDAIIRSMIVQFSNQRIVVDDMDERYMIVFDNVQKEDTDLTKHIKGLLDTNREKSKILITTRYENEAHSWLNGFSNGLYKLKPLPSNKAWELFLKKTFQGSSVRCPLTLHDLACGIVEKCGGVPPVIIAVGNLLSNKANDFNEWSKVHQNLGFYFNLKRQLSGMYRAFMQIYYDFPFYLRPCFLYFGLFPESYLISRNRLLRLWISEGFIRECRGNLTLEEVAEEYMNDPINMSMVEVKSRDPSGKVKTLGVVSKFLHELILSKLDGLSFYKILSDKGSFGKETSKTSRRLSIYRNHESQALELENISKKPSSIRSLFLEDVEQPIMVKVFNNKFLESINLLKVLDLINAPIDFIPKELGTLLNLRYLSLRGTRVSRIPKTIGNLENLLTLNLKHTLITELPKEFIQLHNLRHLLGYYYEYNMLHEAHCMKIHGMKIPEGLLGKCLQLQKLTFLDLNTGLRNWVTELKNQTQLRKLGIIGLKSYEGNAMCSLIDEMKYLQSLNILSESKCESIDLRNVHSPPQILKRLYLSGPLLSFPTWIRKLDSLVKIRLRWSNLPIDPLVSLALLPNLHLTISSHGFQKLKVLHLLNLHSLKSLSIAKGALPLLSELSIGESKNLEVPYDIKHLHILKTLNFFDMPSHFIDQLRSGKPCYSIIKHVPSIFLRNKHPNGWQTETI</sequence>
<comment type="caution">
    <text evidence="8">The sequence shown here is derived from an EMBL/GenBank/DDBJ whole genome shotgun (WGS) entry which is preliminary data.</text>
</comment>
<dbReference type="GO" id="GO:0098542">
    <property type="term" value="P:defense response to other organism"/>
    <property type="evidence" value="ECO:0007669"/>
    <property type="project" value="TreeGrafter"/>
</dbReference>
<dbReference type="Gene3D" id="1.10.8.430">
    <property type="entry name" value="Helical domain of apoptotic protease-activating factors"/>
    <property type="match status" value="1"/>
</dbReference>
<evidence type="ECO:0000256" key="2">
    <source>
        <dbReference type="ARBA" id="ARBA00022741"/>
    </source>
</evidence>
<dbReference type="AlphaFoldDB" id="A0AAW1KXG5"/>
<dbReference type="SUPFAM" id="SSF52540">
    <property type="entry name" value="P-loop containing nucleoside triphosphate hydrolases"/>
    <property type="match status" value="1"/>
</dbReference>
<evidence type="ECO:0000313" key="9">
    <source>
        <dbReference type="Proteomes" id="UP001443914"/>
    </source>
</evidence>
<evidence type="ECO:0000259" key="4">
    <source>
        <dbReference type="Pfam" id="PF00931"/>
    </source>
</evidence>
<dbReference type="Pfam" id="PF00931">
    <property type="entry name" value="NB-ARC"/>
    <property type="match status" value="1"/>
</dbReference>
<dbReference type="InterPro" id="IPR041118">
    <property type="entry name" value="Rx_N"/>
</dbReference>
<dbReference type="EMBL" id="JBDFQZ010000005">
    <property type="protein sequence ID" value="KAK9724039.1"/>
    <property type="molecule type" value="Genomic_DNA"/>
</dbReference>
<dbReference type="Proteomes" id="UP001443914">
    <property type="component" value="Unassembled WGS sequence"/>
</dbReference>
<protein>
    <submittedName>
        <fullName evidence="8">Uncharacterized protein</fullName>
    </submittedName>
</protein>
<gene>
    <name evidence="8" type="ORF">RND81_05G043700</name>
</gene>
<dbReference type="InterPro" id="IPR055414">
    <property type="entry name" value="LRR_R13L4/SHOC2-like"/>
</dbReference>
<feature type="domain" description="Disease resistance N-terminal" evidence="5">
    <location>
        <begin position="9"/>
        <end position="90"/>
    </location>
</feature>
<dbReference type="InterPro" id="IPR058922">
    <property type="entry name" value="WHD_DRP"/>
</dbReference>
<dbReference type="Pfam" id="PF23598">
    <property type="entry name" value="LRR_14"/>
    <property type="match status" value="1"/>
</dbReference>
<dbReference type="InterPro" id="IPR042197">
    <property type="entry name" value="Apaf_helical"/>
</dbReference>
<keyword evidence="2" id="KW-0547">Nucleotide-binding</keyword>
<dbReference type="GO" id="GO:0043531">
    <property type="term" value="F:ADP binding"/>
    <property type="evidence" value="ECO:0007669"/>
    <property type="project" value="InterPro"/>
</dbReference>
<dbReference type="InterPro" id="IPR038005">
    <property type="entry name" value="RX-like_CC"/>
</dbReference>
<name>A0AAW1KXG5_SAPOF</name>
<dbReference type="SUPFAM" id="SSF52058">
    <property type="entry name" value="L domain-like"/>
    <property type="match status" value="1"/>
</dbReference>
<feature type="domain" description="Disease resistance protein winged helix" evidence="6">
    <location>
        <begin position="413"/>
        <end position="486"/>
    </location>
</feature>
<feature type="domain" description="NB-ARC" evidence="4">
    <location>
        <begin position="163"/>
        <end position="326"/>
    </location>
</feature>
<keyword evidence="1" id="KW-0677">Repeat</keyword>
<organism evidence="8 9">
    <name type="scientific">Saponaria officinalis</name>
    <name type="common">Common soapwort</name>
    <name type="synonym">Lychnis saponaria</name>
    <dbReference type="NCBI Taxonomy" id="3572"/>
    <lineage>
        <taxon>Eukaryota</taxon>
        <taxon>Viridiplantae</taxon>
        <taxon>Streptophyta</taxon>
        <taxon>Embryophyta</taxon>
        <taxon>Tracheophyta</taxon>
        <taxon>Spermatophyta</taxon>
        <taxon>Magnoliopsida</taxon>
        <taxon>eudicotyledons</taxon>
        <taxon>Gunneridae</taxon>
        <taxon>Pentapetalae</taxon>
        <taxon>Caryophyllales</taxon>
        <taxon>Caryophyllaceae</taxon>
        <taxon>Caryophylleae</taxon>
        <taxon>Saponaria</taxon>
    </lineage>
</organism>
<dbReference type="InterPro" id="IPR002182">
    <property type="entry name" value="NB-ARC"/>
</dbReference>
<evidence type="ECO:0000259" key="7">
    <source>
        <dbReference type="Pfam" id="PF23598"/>
    </source>
</evidence>
<dbReference type="InterPro" id="IPR032675">
    <property type="entry name" value="LRR_dom_sf"/>
</dbReference>
<keyword evidence="3" id="KW-0611">Plant defense</keyword>
<evidence type="ECO:0000259" key="5">
    <source>
        <dbReference type="Pfam" id="PF18052"/>
    </source>
</evidence>
<dbReference type="InterPro" id="IPR044974">
    <property type="entry name" value="Disease_R_plants"/>
</dbReference>
<dbReference type="InterPro" id="IPR036388">
    <property type="entry name" value="WH-like_DNA-bd_sf"/>
</dbReference>
<dbReference type="PRINTS" id="PR00364">
    <property type="entry name" value="DISEASERSIST"/>
</dbReference>
<dbReference type="PANTHER" id="PTHR23155">
    <property type="entry name" value="DISEASE RESISTANCE PROTEIN RP"/>
    <property type="match status" value="1"/>
</dbReference>
<dbReference type="InterPro" id="IPR027417">
    <property type="entry name" value="P-loop_NTPase"/>
</dbReference>
<dbReference type="Pfam" id="PF18052">
    <property type="entry name" value="Rx_N"/>
    <property type="match status" value="1"/>
</dbReference>